<name>A0ABV0YWW4_9TELE</name>
<protein>
    <submittedName>
        <fullName evidence="2">Uncharacterized protein</fullName>
    </submittedName>
</protein>
<organism evidence="2 3">
    <name type="scientific">Ameca splendens</name>
    <dbReference type="NCBI Taxonomy" id="208324"/>
    <lineage>
        <taxon>Eukaryota</taxon>
        <taxon>Metazoa</taxon>
        <taxon>Chordata</taxon>
        <taxon>Craniata</taxon>
        <taxon>Vertebrata</taxon>
        <taxon>Euteleostomi</taxon>
        <taxon>Actinopterygii</taxon>
        <taxon>Neopterygii</taxon>
        <taxon>Teleostei</taxon>
        <taxon>Neoteleostei</taxon>
        <taxon>Acanthomorphata</taxon>
        <taxon>Ovalentaria</taxon>
        <taxon>Atherinomorphae</taxon>
        <taxon>Cyprinodontiformes</taxon>
        <taxon>Goodeidae</taxon>
        <taxon>Ameca</taxon>
    </lineage>
</organism>
<evidence type="ECO:0000256" key="1">
    <source>
        <dbReference type="SAM" id="MobiDB-lite"/>
    </source>
</evidence>
<proteinExistence type="predicted"/>
<dbReference type="Proteomes" id="UP001469553">
    <property type="component" value="Unassembled WGS sequence"/>
</dbReference>
<evidence type="ECO:0000313" key="3">
    <source>
        <dbReference type="Proteomes" id="UP001469553"/>
    </source>
</evidence>
<dbReference type="EMBL" id="JAHRIP010044943">
    <property type="protein sequence ID" value="MEQ2297828.1"/>
    <property type="molecule type" value="Genomic_DNA"/>
</dbReference>
<reference evidence="2 3" key="1">
    <citation type="submission" date="2021-06" db="EMBL/GenBank/DDBJ databases">
        <authorList>
            <person name="Palmer J.M."/>
        </authorList>
    </citation>
    <scope>NUCLEOTIDE SEQUENCE [LARGE SCALE GENOMIC DNA]</scope>
    <source>
        <strain evidence="2 3">AS_MEX2019</strain>
        <tissue evidence="2">Muscle</tissue>
    </source>
</reference>
<evidence type="ECO:0000313" key="2">
    <source>
        <dbReference type="EMBL" id="MEQ2297828.1"/>
    </source>
</evidence>
<comment type="caution">
    <text evidence="2">The sequence shown here is derived from an EMBL/GenBank/DDBJ whole genome shotgun (WGS) entry which is preliminary data.</text>
</comment>
<gene>
    <name evidence="2" type="ORF">AMECASPLE_038685</name>
</gene>
<keyword evidence="3" id="KW-1185">Reference proteome</keyword>
<sequence length="93" mass="9616">MDWLEEWRNLFPWDPLTHGIIEGEPQKALAEIAASMWRLPAPSSAHLFTEGRCNASAPASAGGQPDASVSAPALGSTEGSAGAFTSCFCPGGA</sequence>
<feature type="region of interest" description="Disordered" evidence="1">
    <location>
        <begin position="54"/>
        <end position="85"/>
    </location>
</feature>
<accession>A0ABV0YWW4</accession>